<evidence type="ECO:0000313" key="3">
    <source>
        <dbReference type="Proteomes" id="UP000014680"/>
    </source>
</evidence>
<dbReference type="OMA" id="PTRCENI"/>
<evidence type="ECO:0000313" key="2">
    <source>
        <dbReference type="EMBL" id="ELP86236.1"/>
    </source>
</evidence>
<feature type="transmembrane region" description="Helical" evidence="1">
    <location>
        <begin position="12"/>
        <end position="31"/>
    </location>
</feature>
<dbReference type="KEGG" id="eiv:EIN_111900"/>
<protein>
    <submittedName>
        <fullName evidence="2">Uncharacterized protein</fullName>
    </submittedName>
</protein>
<accession>A0A0A1U155</accession>
<keyword evidence="1" id="KW-0472">Membrane</keyword>
<dbReference type="EMBL" id="KB207005">
    <property type="protein sequence ID" value="ELP86236.1"/>
    <property type="molecule type" value="Genomic_DNA"/>
</dbReference>
<dbReference type="OrthoDB" id="25341at2759"/>
<gene>
    <name evidence="2" type="ORF">EIN_111900</name>
</gene>
<keyword evidence="1" id="KW-1133">Transmembrane helix</keyword>
<dbReference type="GeneID" id="14885243"/>
<keyword evidence="3" id="KW-1185">Reference proteome</keyword>
<dbReference type="RefSeq" id="XP_004185582.1">
    <property type="nucleotide sequence ID" value="XM_004185534.1"/>
</dbReference>
<dbReference type="VEuPathDB" id="AmoebaDB:EIN_111900"/>
<keyword evidence="1" id="KW-0812">Transmembrane</keyword>
<sequence>MFDNLMDSSDVMKLLGVLIFLLIMFYVNGFNKRIAKKLSNRIQGANSNFQMGVIGDITGYETQAKTVIDHALETFVRIGGNVMKTSVVVKHPTQGNISEVVVPIAQKYKLKTIGVKCLPNHLELRSTKDISKVDEELVVNNWNQFGDESQTFLKSVDQLILLTGKHEDKISLAEFEKFTGAKVRYDLALPNFMTPVTSEAQA</sequence>
<organism evidence="2 3">
    <name type="scientific">Entamoeba invadens IP1</name>
    <dbReference type="NCBI Taxonomy" id="370355"/>
    <lineage>
        <taxon>Eukaryota</taxon>
        <taxon>Amoebozoa</taxon>
        <taxon>Evosea</taxon>
        <taxon>Archamoebae</taxon>
        <taxon>Mastigamoebida</taxon>
        <taxon>Entamoebidae</taxon>
        <taxon>Entamoeba</taxon>
    </lineage>
</organism>
<evidence type="ECO:0000256" key="1">
    <source>
        <dbReference type="SAM" id="Phobius"/>
    </source>
</evidence>
<proteinExistence type="predicted"/>
<reference evidence="2 3" key="1">
    <citation type="submission" date="2012-10" db="EMBL/GenBank/DDBJ databases">
        <authorList>
            <person name="Zafar N."/>
            <person name="Inman J."/>
            <person name="Hall N."/>
            <person name="Lorenzi H."/>
            <person name="Caler E."/>
        </authorList>
    </citation>
    <scope>NUCLEOTIDE SEQUENCE [LARGE SCALE GENOMIC DNA]</scope>
    <source>
        <strain evidence="2 3">IP1</strain>
    </source>
</reference>
<name>A0A0A1U155_ENTIV</name>
<dbReference type="AlphaFoldDB" id="A0A0A1U155"/>
<dbReference type="Proteomes" id="UP000014680">
    <property type="component" value="Unassembled WGS sequence"/>
</dbReference>